<feature type="compositionally biased region" description="Low complexity" evidence="1">
    <location>
        <begin position="42"/>
        <end position="55"/>
    </location>
</feature>
<organism evidence="2 3">
    <name type="scientific">Piromyces finnis</name>
    <dbReference type="NCBI Taxonomy" id="1754191"/>
    <lineage>
        <taxon>Eukaryota</taxon>
        <taxon>Fungi</taxon>
        <taxon>Fungi incertae sedis</taxon>
        <taxon>Chytridiomycota</taxon>
        <taxon>Chytridiomycota incertae sedis</taxon>
        <taxon>Neocallimastigomycetes</taxon>
        <taxon>Neocallimastigales</taxon>
        <taxon>Neocallimastigaceae</taxon>
        <taxon>Piromyces</taxon>
    </lineage>
</organism>
<dbReference type="OrthoDB" id="10558234at2759"/>
<evidence type="ECO:0000313" key="2">
    <source>
        <dbReference type="EMBL" id="ORX48163.1"/>
    </source>
</evidence>
<feature type="region of interest" description="Disordered" evidence="1">
    <location>
        <begin position="25"/>
        <end position="88"/>
    </location>
</feature>
<feature type="compositionally biased region" description="Basic and acidic residues" evidence="1">
    <location>
        <begin position="25"/>
        <end position="41"/>
    </location>
</feature>
<accession>A0A1Y1V822</accession>
<reference evidence="2 3" key="2">
    <citation type="submission" date="2016-08" db="EMBL/GenBank/DDBJ databases">
        <title>Pervasive Adenine N6-methylation of Active Genes in Fungi.</title>
        <authorList>
            <consortium name="DOE Joint Genome Institute"/>
            <person name="Mondo S.J."/>
            <person name="Dannebaum R.O."/>
            <person name="Kuo R.C."/>
            <person name="Labutti K."/>
            <person name="Haridas S."/>
            <person name="Kuo A."/>
            <person name="Salamov A."/>
            <person name="Ahrendt S.R."/>
            <person name="Lipzen A."/>
            <person name="Sullivan W."/>
            <person name="Andreopoulos W.B."/>
            <person name="Clum A."/>
            <person name="Lindquist E."/>
            <person name="Daum C."/>
            <person name="Ramamoorthy G.K."/>
            <person name="Gryganskyi A."/>
            <person name="Culley D."/>
            <person name="Magnuson J.K."/>
            <person name="James T.Y."/>
            <person name="O'Malley M.A."/>
            <person name="Stajich J.E."/>
            <person name="Spatafora J.W."/>
            <person name="Visel A."/>
            <person name="Grigoriev I.V."/>
        </authorList>
    </citation>
    <scope>NUCLEOTIDE SEQUENCE [LARGE SCALE GENOMIC DNA]</scope>
    <source>
        <strain evidence="3">finn</strain>
    </source>
</reference>
<reference evidence="2 3" key="1">
    <citation type="submission" date="2016-08" db="EMBL/GenBank/DDBJ databases">
        <title>Genomes of anaerobic fungi encode conserved fungal cellulosomes for biomass hydrolysis.</title>
        <authorList>
            <consortium name="DOE Joint Genome Institute"/>
            <person name="Haitjema C.H."/>
            <person name="Gilmore S.P."/>
            <person name="Henske J.K."/>
            <person name="Solomon K.V."/>
            <person name="De Groot R."/>
            <person name="Kuo A."/>
            <person name="Mondo S.J."/>
            <person name="Salamov A.A."/>
            <person name="Labutti K."/>
            <person name="Zhao Z."/>
            <person name="Chiniquy J."/>
            <person name="Barry K."/>
            <person name="Brewer H.M."/>
            <person name="Purvine S.O."/>
            <person name="Wright A.T."/>
            <person name="Boxma B."/>
            <person name="Van Alen T."/>
            <person name="Hackstein J.H."/>
            <person name="Baker S.E."/>
            <person name="Grigoriev I.V."/>
            <person name="O'Malley M.A."/>
        </authorList>
    </citation>
    <scope>NUCLEOTIDE SEQUENCE [LARGE SCALE GENOMIC DNA]</scope>
    <source>
        <strain evidence="3">finn</strain>
    </source>
</reference>
<feature type="region of interest" description="Disordered" evidence="1">
    <location>
        <begin position="1"/>
        <end position="20"/>
    </location>
</feature>
<dbReference type="AlphaFoldDB" id="A0A1Y1V822"/>
<dbReference type="EMBL" id="MCFH01000028">
    <property type="protein sequence ID" value="ORX48163.1"/>
    <property type="molecule type" value="Genomic_DNA"/>
</dbReference>
<evidence type="ECO:0000313" key="3">
    <source>
        <dbReference type="Proteomes" id="UP000193719"/>
    </source>
</evidence>
<dbReference type="Proteomes" id="UP000193719">
    <property type="component" value="Unassembled WGS sequence"/>
</dbReference>
<evidence type="ECO:0000256" key="1">
    <source>
        <dbReference type="SAM" id="MobiDB-lite"/>
    </source>
</evidence>
<gene>
    <name evidence="2" type="ORF">BCR36DRAFT_294063</name>
</gene>
<proteinExistence type="predicted"/>
<name>A0A1Y1V822_9FUNG</name>
<comment type="caution">
    <text evidence="2">The sequence shown here is derived from an EMBL/GenBank/DDBJ whole genome shotgun (WGS) entry which is preliminary data.</text>
</comment>
<feature type="non-terminal residue" evidence="2">
    <location>
        <position position="1"/>
    </location>
</feature>
<keyword evidence="3" id="KW-1185">Reference proteome</keyword>
<protein>
    <submittedName>
        <fullName evidence="2">Uncharacterized protein</fullName>
    </submittedName>
</protein>
<sequence length="319" mass="36614">VKEFGQEITKNKAIVSETAEKINKNKIELSKIKRNNDKSDDLNNSSSNNNDNNNNIDKKEKKTNLTKYSKLPTYQHYNNKKKNSNSSLIGQMKIKNGKVINPSSPLISSPVILSSIEKLNLYEDTSMKPQAPPILPPISKSENDDNNMENNKDCNTVNKSLINESEKERIYSRNNLCKSKSRSSSPEKSYILERKVFSSGDITSMIPTMNRRNMKNLNSNVRNANKKDSYEVDKETIQAFSERLYSFSELKEYESALFSNIKKRFDIEKGNYGEIPLKLKNHESLIVFNELINNTEMLLEKKIKLIKEIKKLLKSKSSV</sequence>